<reference evidence="6" key="1">
    <citation type="submission" date="2016-07" db="EMBL/GenBank/DDBJ databases">
        <title>De novo transcriptome assembly of four accessions of the metal hyperaccumulator plant Noccaea caerulescens.</title>
        <authorList>
            <person name="Blande D."/>
            <person name="Halimaa P."/>
            <person name="Tervahauta A.I."/>
            <person name="Aarts M.G."/>
            <person name="Karenlampi S.O."/>
        </authorList>
    </citation>
    <scope>NUCLEOTIDE SEQUENCE</scope>
</reference>
<dbReference type="InterPro" id="IPR001547">
    <property type="entry name" value="Glyco_hydro_5"/>
</dbReference>
<evidence type="ECO:0000256" key="2">
    <source>
        <dbReference type="ARBA" id="ARBA00022801"/>
    </source>
</evidence>
<feature type="domain" description="Glycoside hydrolase family 5" evidence="5">
    <location>
        <begin position="70"/>
        <end position="350"/>
    </location>
</feature>
<sequence>MERFFFISVFLLPMLIIININITITLASPLSTDSRWIVDDGNKGRRVKLTCVNWPSHLEAAVAEGLSNQPLDSIAEKIVSMGFNCVRLTWPLYLATDETFSGVMTVRQSLRKFGLFEAISGVQVHNPSIVDLPLIKAFQEVVSCLGNHKLMVILDNHISQPGWCCSDNDGNGFFGDKHLNPNLWIRGLKKMASMFANVSSNVVAMSLRNELRGPKQNIKDWYKYMQEGAEAVHSVNQNILVIVSGLNYATDLSFLKDRPFEVSFRRKLVFEIHWYGFWSSWKGENLNKICRRETENIMRMSGFLLEKGFPLFVSEFGIDQRGSNVNDNRFLSCFLALAADLDIDWAIWTVAGSYYLRGKTIGSDESYGVLGWNWSSIRNSTILQMISAIQSPFQGPGIMETHPKKIIFHPSTGLCIVRKSLFQLKLGSCDKPESWRVSSHRVLSLAEEQIFCLKAYEKGKSVKLRLFFFEFYCSKWKPLSESKMQLSSITKSGESVCLDVDSDSNNIVTKSCKCLEGNSTCDPKSQWFKLVTSTRSRFKPNPFLQISPYSKTLSLSV</sequence>
<evidence type="ECO:0000256" key="3">
    <source>
        <dbReference type="ARBA" id="ARBA00023295"/>
    </source>
</evidence>
<dbReference type="InterPro" id="IPR017853">
    <property type="entry name" value="GH"/>
</dbReference>
<dbReference type="PANTHER" id="PTHR31263">
    <property type="entry name" value="CELLULASE FAMILY PROTEIN (AFU_ORTHOLOGUE AFUA_5G14560)"/>
    <property type="match status" value="1"/>
</dbReference>
<dbReference type="PANTHER" id="PTHR31263:SF45">
    <property type="entry name" value="CELLULASE (GLYCOSYL HYDROLASE FAMILY 5) PROTEIN"/>
    <property type="match status" value="1"/>
</dbReference>
<proteinExistence type="inferred from homology"/>
<evidence type="ECO:0000256" key="4">
    <source>
        <dbReference type="RuleBase" id="RU361153"/>
    </source>
</evidence>
<dbReference type="Pfam" id="PF00150">
    <property type="entry name" value="Cellulase"/>
    <property type="match status" value="1"/>
</dbReference>
<dbReference type="AlphaFoldDB" id="A0A1J3JUA6"/>
<gene>
    <name evidence="6" type="ORF">MP_TR18402_c1_g1_i1_g.52561</name>
</gene>
<protein>
    <submittedName>
        <fullName evidence="6">Endoglucanase</fullName>
    </submittedName>
</protein>
<evidence type="ECO:0000256" key="1">
    <source>
        <dbReference type="ARBA" id="ARBA00005641"/>
    </source>
</evidence>
<keyword evidence="3 4" id="KW-0326">Glycosidase</keyword>
<dbReference type="GO" id="GO:0000272">
    <property type="term" value="P:polysaccharide catabolic process"/>
    <property type="evidence" value="ECO:0007669"/>
    <property type="project" value="InterPro"/>
</dbReference>
<dbReference type="Gene3D" id="3.20.20.80">
    <property type="entry name" value="Glycosidases"/>
    <property type="match status" value="1"/>
</dbReference>
<accession>A0A1J3JUA6</accession>
<evidence type="ECO:0000259" key="5">
    <source>
        <dbReference type="Pfam" id="PF00150"/>
    </source>
</evidence>
<dbReference type="SUPFAM" id="SSF51445">
    <property type="entry name" value="(Trans)glycosidases"/>
    <property type="match status" value="1"/>
</dbReference>
<keyword evidence="2 4" id="KW-0378">Hydrolase</keyword>
<organism evidence="6">
    <name type="scientific">Noccaea caerulescens</name>
    <name type="common">Alpine penny-cress</name>
    <name type="synonym">Thlaspi caerulescens</name>
    <dbReference type="NCBI Taxonomy" id="107243"/>
    <lineage>
        <taxon>Eukaryota</taxon>
        <taxon>Viridiplantae</taxon>
        <taxon>Streptophyta</taxon>
        <taxon>Embryophyta</taxon>
        <taxon>Tracheophyta</taxon>
        <taxon>Spermatophyta</taxon>
        <taxon>Magnoliopsida</taxon>
        <taxon>eudicotyledons</taxon>
        <taxon>Gunneridae</taxon>
        <taxon>Pentapetalae</taxon>
        <taxon>rosids</taxon>
        <taxon>malvids</taxon>
        <taxon>Brassicales</taxon>
        <taxon>Brassicaceae</taxon>
        <taxon>Coluteocarpeae</taxon>
        <taxon>Noccaea</taxon>
    </lineage>
</organism>
<dbReference type="GO" id="GO:0004553">
    <property type="term" value="F:hydrolase activity, hydrolyzing O-glycosyl compounds"/>
    <property type="evidence" value="ECO:0007669"/>
    <property type="project" value="InterPro"/>
</dbReference>
<evidence type="ECO:0000313" key="6">
    <source>
        <dbReference type="EMBL" id="JAU95921.1"/>
    </source>
</evidence>
<name>A0A1J3JUA6_NOCCA</name>
<dbReference type="EMBL" id="GEVM01010017">
    <property type="protein sequence ID" value="JAU95921.1"/>
    <property type="molecule type" value="Transcribed_RNA"/>
</dbReference>
<comment type="similarity">
    <text evidence="1 4">Belongs to the glycosyl hydrolase 5 (cellulase A) family.</text>
</comment>